<dbReference type="InterPro" id="IPR041698">
    <property type="entry name" value="Methyltransf_25"/>
</dbReference>
<proteinExistence type="predicted"/>
<dbReference type="SUPFAM" id="SSF53335">
    <property type="entry name" value="S-adenosyl-L-methionine-dependent methyltransferases"/>
    <property type="match status" value="1"/>
</dbReference>
<keyword evidence="2" id="KW-0489">Methyltransferase</keyword>
<organism evidence="2">
    <name type="scientific">Caulobacter sp. (strain K31)</name>
    <dbReference type="NCBI Taxonomy" id="366602"/>
    <lineage>
        <taxon>Bacteria</taxon>
        <taxon>Pseudomonadati</taxon>
        <taxon>Pseudomonadota</taxon>
        <taxon>Alphaproteobacteria</taxon>
        <taxon>Caulobacterales</taxon>
        <taxon>Caulobacteraceae</taxon>
        <taxon>Caulobacter</taxon>
    </lineage>
</organism>
<dbReference type="CDD" id="cd02440">
    <property type="entry name" value="AdoMet_MTases"/>
    <property type="match status" value="1"/>
</dbReference>
<feature type="domain" description="Methyltransferase" evidence="1">
    <location>
        <begin position="46"/>
        <end position="141"/>
    </location>
</feature>
<dbReference type="AlphaFoldDB" id="B0SVG4"/>
<dbReference type="Gene3D" id="3.40.50.150">
    <property type="entry name" value="Vaccinia Virus protein VP39"/>
    <property type="match status" value="1"/>
</dbReference>
<name>B0SVG4_CAUSK</name>
<reference evidence="2" key="1">
    <citation type="submission" date="2008-01" db="EMBL/GenBank/DDBJ databases">
        <title>Complete sequence of chromosome of Caulobacter sp. K31.</title>
        <authorList>
            <consortium name="US DOE Joint Genome Institute"/>
            <person name="Copeland A."/>
            <person name="Lucas S."/>
            <person name="Lapidus A."/>
            <person name="Barry K."/>
            <person name="Glavina del Rio T."/>
            <person name="Dalin E."/>
            <person name="Tice H."/>
            <person name="Pitluck S."/>
            <person name="Bruce D."/>
            <person name="Goodwin L."/>
            <person name="Thompson L.S."/>
            <person name="Brettin T."/>
            <person name="Detter J.C."/>
            <person name="Han C."/>
            <person name="Schmutz J."/>
            <person name="Larimer F."/>
            <person name="Land M."/>
            <person name="Hauser L."/>
            <person name="Kyrpides N."/>
            <person name="Kim E."/>
            <person name="Stephens C."/>
            <person name="Richardson P."/>
        </authorList>
    </citation>
    <scope>NUCLEOTIDE SEQUENCE [LARGE SCALE GENOMIC DNA]</scope>
    <source>
        <strain evidence="2">K31</strain>
    </source>
</reference>
<dbReference type="PANTHER" id="PTHR43464:SF92">
    <property type="entry name" value="SLR1071 PROTEIN"/>
    <property type="match status" value="1"/>
</dbReference>
<dbReference type="PANTHER" id="PTHR43464">
    <property type="entry name" value="METHYLTRANSFERASE"/>
    <property type="match status" value="1"/>
</dbReference>
<dbReference type="GO" id="GO:0032259">
    <property type="term" value="P:methylation"/>
    <property type="evidence" value="ECO:0007669"/>
    <property type="project" value="UniProtKB-KW"/>
</dbReference>
<keyword evidence="2" id="KW-0808">Transferase</keyword>
<gene>
    <name evidence="2" type="ordered locus">Caul_0872</name>
</gene>
<dbReference type="GO" id="GO:0008168">
    <property type="term" value="F:methyltransferase activity"/>
    <property type="evidence" value="ECO:0007669"/>
    <property type="project" value="UniProtKB-KW"/>
</dbReference>
<dbReference type="InterPro" id="IPR029063">
    <property type="entry name" value="SAM-dependent_MTases_sf"/>
</dbReference>
<dbReference type="EMBL" id="CP000927">
    <property type="protein sequence ID" value="ABZ70003.1"/>
    <property type="molecule type" value="Genomic_DNA"/>
</dbReference>
<dbReference type="eggNOG" id="COG2227">
    <property type="taxonomic scope" value="Bacteria"/>
</dbReference>
<dbReference type="HOGENOM" id="CLU_092062_0_0_5"/>
<dbReference type="OrthoDB" id="7348755at2"/>
<dbReference type="Pfam" id="PF13649">
    <property type="entry name" value="Methyltransf_25"/>
    <property type="match status" value="1"/>
</dbReference>
<accession>B0SVG4</accession>
<evidence type="ECO:0000259" key="1">
    <source>
        <dbReference type="Pfam" id="PF13649"/>
    </source>
</evidence>
<dbReference type="KEGG" id="cak:Caul_0872"/>
<sequence length="214" mass="22917">MTITRVAGTQGYDEDVAAFFERSEAVAFADKHAAVLSVHPAAPARILDIGAGSGRDAADFANLGHTVLAVEPTPELLAGAIARHDHPAITWLDDSLPELSAVLTRGERFDLVLLSAVWMHLDEDERRRAMPNLAALLADGGVLILSLRHGPVPPGRRMFAVSAVETIALARAEDLRLVIHETRDSIQAANRLAGVTWTVLAFTRDTSVPGAQQP</sequence>
<dbReference type="STRING" id="366602.Caul_0872"/>
<protein>
    <submittedName>
        <fullName evidence="2">Methyltransferase type 12</fullName>
    </submittedName>
</protein>
<evidence type="ECO:0000313" key="2">
    <source>
        <dbReference type="EMBL" id="ABZ70003.1"/>
    </source>
</evidence>